<name>A0A5M3XCH8_9ACTN</name>
<dbReference type="InterPro" id="IPR015797">
    <property type="entry name" value="NUDIX_hydrolase-like_dom_sf"/>
</dbReference>
<dbReference type="Pfam" id="PF00293">
    <property type="entry name" value="NUDIX"/>
    <property type="match status" value="1"/>
</dbReference>
<feature type="transmembrane region" description="Helical" evidence="4">
    <location>
        <begin position="12"/>
        <end position="32"/>
    </location>
</feature>
<evidence type="ECO:0000259" key="5">
    <source>
        <dbReference type="PROSITE" id="PS51462"/>
    </source>
</evidence>
<keyword evidence="4" id="KW-0812">Transmembrane</keyword>
<proteinExistence type="predicted"/>
<keyword evidence="3" id="KW-0460">Magnesium</keyword>
<dbReference type="PROSITE" id="PS51462">
    <property type="entry name" value="NUDIX"/>
    <property type="match status" value="1"/>
</dbReference>
<keyword evidence="4" id="KW-0472">Membrane</keyword>
<evidence type="ECO:0000256" key="2">
    <source>
        <dbReference type="ARBA" id="ARBA00022801"/>
    </source>
</evidence>
<dbReference type="Gene3D" id="3.90.79.10">
    <property type="entry name" value="Nucleoside Triphosphate Pyrophosphohydrolase"/>
    <property type="match status" value="1"/>
</dbReference>
<dbReference type="SUPFAM" id="SSF55811">
    <property type="entry name" value="Nudix"/>
    <property type="match status" value="1"/>
</dbReference>
<gene>
    <name evidence="6" type="ORF">Amac_093460</name>
</gene>
<reference evidence="6 7" key="1">
    <citation type="submission" date="2019-10" db="EMBL/GenBank/DDBJ databases">
        <title>Whole genome shotgun sequence of Acrocarpospora macrocephala NBRC 16266.</title>
        <authorList>
            <person name="Ichikawa N."/>
            <person name="Kimura A."/>
            <person name="Kitahashi Y."/>
            <person name="Komaki H."/>
            <person name="Oguchi A."/>
        </authorList>
    </citation>
    <scope>NUCLEOTIDE SEQUENCE [LARGE SCALE GENOMIC DNA]</scope>
    <source>
        <strain evidence="6 7">NBRC 16266</strain>
    </source>
</reference>
<dbReference type="PANTHER" id="PTHR43046:SF12">
    <property type="entry name" value="GDP-MANNOSE MANNOSYL HYDROLASE"/>
    <property type="match status" value="1"/>
</dbReference>
<dbReference type="PANTHER" id="PTHR43046">
    <property type="entry name" value="GDP-MANNOSE MANNOSYL HYDROLASE"/>
    <property type="match status" value="1"/>
</dbReference>
<organism evidence="6 7">
    <name type="scientific">Acrocarpospora macrocephala</name>
    <dbReference type="NCBI Taxonomy" id="150177"/>
    <lineage>
        <taxon>Bacteria</taxon>
        <taxon>Bacillati</taxon>
        <taxon>Actinomycetota</taxon>
        <taxon>Actinomycetes</taxon>
        <taxon>Streptosporangiales</taxon>
        <taxon>Streptosporangiaceae</taxon>
        <taxon>Acrocarpospora</taxon>
    </lineage>
</organism>
<evidence type="ECO:0000256" key="3">
    <source>
        <dbReference type="ARBA" id="ARBA00022842"/>
    </source>
</evidence>
<evidence type="ECO:0000256" key="1">
    <source>
        <dbReference type="ARBA" id="ARBA00001946"/>
    </source>
</evidence>
<feature type="domain" description="Nudix hydrolase" evidence="5">
    <location>
        <begin position="17"/>
        <end position="150"/>
    </location>
</feature>
<keyword evidence="2 6" id="KW-0378">Hydrolase</keyword>
<comment type="caution">
    <text evidence="6">The sequence shown here is derived from an EMBL/GenBank/DDBJ whole genome shotgun (WGS) entry which is preliminary data.</text>
</comment>
<dbReference type="AlphaFoldDB" id="A0A5M3XCH8"/>
<sequence length="165" mass="17823">MGDDHVSAWPEWYAALPVTIASAGVLFFDGAGRVMLVHTSYKDDWDIPGGIIETDKGETPVRAARREIAEELGLDIEVGPLLCIDQVPATSNRRPMLAFIFDGGVLHAEELGGIRFIDSEITETRFCTADEVTELAPPSLARRLAAAIKVRDVGAQSPIFLSDGS</sequence>
<dbReference type="EMBL" id="BLAE01000083">
    <property type="protein sequence ID" value="GES15748.1"/>
    <property type="molecule type" value="Genomic_DNA"/>
</dbReference>
<dbReference type="CDD" id="cd18876">
    <property type="entry name" value="NUDIX_Hydrolase"/>
    <property type="match status" value="1"/>
</dbReference>
<evidence type="ECO:0000313" key="7">
    <source>
        <dbReference type="Proteomes" id="UP000331127"/>
    </source>
</evidence>
<accession>A0A5M3XCH8</accession>
<dbReference type="GO" id="GO:0016787">
    <property type="term" value="F:hydrolase activity"/>
    <property type="evidence" value="ECO:0007669"/>
    <property type="project" value="UniProtKB-KW"/>
</dbReference>
<keyword evidence="4" id="KW-1133">Transmembrane helix</keyword>
<dbReference type="InterPro" id="IPR000086">
    <property type="entry name" value="NUDIX_hydrolase_dom"/>
</dbReference>
<dbReference type="Proteomes" id="UP000331127">
    <property type="component" value="Unassembled WGS sequence"/>
</dbReference>
<evidence type="ECO:0000313" key="6">
    <source>
        <dbReference type="EMBL" id="GES15748.1"/>
    </source>
</evidence>
<keyword evidence="7" id="KW-1185">Reference proteome</keyword>
<protein>
    <submittedName>
        <fullName evidence="6">NUDIX hydrolase</fullName>
    </submittedName>
</protein>
<evidence type="ECO:0000256" key="4">
    <source>
        <dbReference type="SAM" id="Phobius"/>
    </source>
</evidence>
<comment type="cofactor">
    <cofactor evidence="1">
        <name>Mg(2+)</name>
        <dbReference type="ChEBI" id="CHEBI:18420"/>
    </cofactor>
</comment>
<dbReference type="RefSeq" id="WP_218041692.1">
    <property type="nucleotide sequence ID" value="NZ_BAAAHL010000078.1"/>
</dbReference>